<dbReference type="EMBL" id="CACRXK020001962">
    <property type="protein sequence ID" value="CAB3992019.1"/>
    <property type="molecule type" value="Genomic_DNA"/>
</dbReference>
<organism evidence="2 3">
    <name type="scientific">Paramuricea clavata</name>
    <name type="common">Red gorgonian</name>
    <name type="synonym">Violescent sea-whip</name>
    <dbReference type="NCBI Taxonomy" id="317549"/>
    <lineage>
        <taxon>Eukaryota</taxon>
        <taxon>Metazoa</taxon>
        <taxon>Cnidaria</taxon>
        <taxon>Anthozoa</taxon>
        <taxon>Octocorallia</taxon>
        <taxon>Malacalcyonacea</taxon>
        <taxon>Plexauridae</taxon>
        <taxon>Paramuricea</taxon>
    </lineage>
</organism>
<reference evidence="2" key="1">
    <citation type="submission" date="2020-04" db="EMBL/GenBank/DDBJ databases">
        <authorList>
            <person name="Alioto T."/>
            <person name="Alioto T."/>
            <person name="Gomez Garrido J."/>
        </authorList>
    </citation>
    <scope>NUCLEOTIDE SEQUENCE</scope>
    <source>
        <strain evidence="2">A484AB</strain>
    </source>
</reference>
<dbReference type="Gene3D" id="3.30.360.10">
    <property type="entry name" value="Dihydrodipicolinate Reductase, domain 2"/>
    <property type="match status" value="1"/>
</dbReference>
<dbReference type="SUPFAM" id="SSF55347">
    <property type="entry name" value="Glyceraldehyde-3-phosphate dehydrogenase-like, C-terminal domain"/>
    <property type="match status" value="1"/>
</dbReference>
<dbReference type="OrthoDB" id="2129491at2759"/>
<comment type="caution">
    <text evidence="2">The sequence shown here is derived from an EMBL/GenBank/DDBJ whole genome shotgun (WGS) entry which is preliminary data.</text>
</comment>
<dbReference type="PANTHER" id="PTHR43377:SF2">
    <property type="entry name" value="BINDING ROSSMANN FOLD OXIDOREDUCTASE, PUTATIVE (AFU_ORTHOLOGUE AFUA_4G00560)-RELATED"/>
    <property type="match status" value="1"/>
</dbReference>
<dbReference type="AlphaFoldDB" id="A0A6S7GPZ3"/>
<keyword evidence="3" id="KW-1185">Reference proteome</keyword>
<dbReference type="Pfam" id="PF02894">
    <property type="entry name" value="GFO_IDH_MocA_C"/>
    <property type="match status" value="1"/>
</dbReference>
<dbReference type="InterPro" id="IPR004104">
    <property type="entry name" value="Gfo/Idh/MocA-like_OxRdtase_C"/>
</dbReference>
<dbReference type="InterPro" id="IPR051450">
    <property type="entry name" value="Gfo/Idh/MocA_Oxidoreductases"/>
</dbReference>
<accession>A0A6S7GPZ3</accession>
<evidence type="ECO:0000313" key="2">
    <source>
        <dbReference type="EMBL" id="CAB3992019.1"/>
    </source>
</evidence>
<feature type="domain" description="Gfo/Idh/MocA-like oxidoreductase C-terminal" evidence="1">
    <location>
        <begin position="30"/>
        <end position="244"/>
    </location>
</feature>
<sequence>MKYYVEFTQQIYDPEDPRTFKYAPPCVKIREIIASGMLGEIVTINHNENVLYWHFAHSFVRGNWRNTESSTFSLMAKCCHDIDLIMYWMGDHKCTRVQSFGNVYHFKESQKPEGAASRCLECPVEKDCPYSVQKIYLQGFNNAPMWPMSAVCDIEDHPAGYAVALKEALETGPYGRCVYSCDNDVCDHQMVNMEFDSGATAVMTMNAFTSDMRRETRVCGTHGELRWDGSSHRAIKVYSFATEERKEIFPDQIVPKCRIRTRGHGGADFFLMNAVTKAIAHHDPSLLSSNVLQSLTSHKVVFAAEKSRLEKTIETT</sequence>
<gene>
    <name evidence="2" type="ORF">PACLA_8A053120</name>
</gene>
<dbReference type="PANTHER" id="PTHR43377">
    <property type="entry name" value="BILIVERDIN REDUCTASE A"/>
    <property type="match status" value="1"/>
</dbReference>
<name>A0A6S7GPZ3_PARCT</name>
<proteinExistence type="predicted"/>
<evidence type="ECO:0000259" key="1">
    <source>
        <dbReference type="Pfam" id="PF02894"/>
    </source>
</evidence>
<dbReference type="Proteomes" id="UP001152795">
    <property type="component" value="Unassembled WGS sequence"/>
</dbReference>
<protein>
    <submittedName>
        <fullName evidence="2">Oxidoreductase isoform X2</fullName>
    </submittedName>
</protein>
<evidence type="ECO:0000313" key="3">
    <source>
        <dbReference type="Proteomes" id="UP001152795"/>
    </source>
</evidence>